<name>A0A7S8BER4_9VIRU</name>
<evidence type="ECO:0000313" key="1">
    <source>
        <dbReference type="EMBL" id="QPB44587.1"/>
    </source>
</evidence>
<protein>
    <submittedName>
        <fullName evidence="1">Uncharacterized protein</fullName>
    </submittedName>
</protein>
<dbReference type="Proteomes" id="UP001162098">
    <property type="component" value="Segment"/>
</dbReference>
<dbReference type="EMBL" id="MW018138">
    <property type="protein sequence ID" value="QPB44587.1"/>
    <property type="molecule type" value="Genomic_DNA"/>
</dbReference>
<accession>A0A7S8BER4</accession>
<sequence length="252" mass="28128">MIQRIHHTCTMKKKSGIQIHDIDEEGNEYEVEEVLSDAEVDNAGAMSVFGGRNAPQLSSAGQLVKAIGQKAFDRQVASFMPYGVKPTRVNLSANPEFVEKAPYVHGALGVIHLLRRGVNVFVVPGITDLCNANIREIMGQPTSDEEAKAKGVDPKTLFNIDKWFVDKRGLGNLAYDPTDPNVDLREIKKAEKELAKPWIQILIEEETQHPGFVRLLSNALEMEDRVLNQMRQRKELVMSFANGFRPVPHGTV</sequence>
<reference evidence="1 2" key="1">
    <citation type="submission" date="2020-09" db="EMBL/GenBank/DDBJ databases">
        <authorList>
            <person name="Zhang R."/>
            <person name="Garcia K."/>
            <person name="Ogata H."/>
        </authorList>
    </citation>
    <scope>NUCLEOTIDE SEQUENCE [LARGE SCALE GENOMIC DNA]</scope>
    <source>
        <strain evidence="2">stheno</strain>
    </source>
</reference>
<dbReference type="KEGG" id="vg:80543783"/>
<keyword evidence="2" id="KW-1185">Reference proteome</keyword>
<organism evidence="1 2">
    <name type="scientific">Medusavirus stheno T3</name>
    <dbReference type="NCBI Taxonomy" id="3069717"/>
    <lineage>
        <taxon>Viruses</taxon>
        <taxon>Varidnaviria</taxon>
        <taxon>Bamfordvirae</taxon>
        <taxon>Nucleocytoviricota</taxon>
        <taxon>Megaviricetes</taxon>
        <taxon>Mamonoviridae</taxon>
        <taxon>Medusavirus</taxon>
        <taxon>Medusavirus sthenus</taxon>
    </lineage>
</organism>
<proteinExistence type="predicted"/>
<evidence type="ECO:0000313" key="2">
    <source>
        <dbReference type="Proteomes" id="UP001162098"/>
    </source>
</evidence>